<dbReference type="EnsemblMetazoa" id="XM_003389094.3">
    <property type="protein sequence ID" value="XP_003389142.1"/>
    <property type="gene ID" value="LOC100633141"/>
</dbReference>
<dbReference type="FunFam" id="3.30.160.60:FF:000299">
    <property type="entry name" value="Zinc finger protein 593"/>
    <property type="match status" value="1"/>
</dbReference>
<dbReference type="InterPro" id="IPR003604">
    <property type="entry name" value="Matrin/U1-like-C_Znf_C2H2"/>
</dbReference>
<evidence type="ECO:0000256" key="5">
    <source>
        <dbReference type="ARBA" id="ARBA00022723"/>
    </source>
</evidence>
<dbReference type="SMART" id="SM00451">
    <property type="entry name" value="ZnF_U1"/>
    <property type="match status" value="1"/>
</dbReference>
<keyword evidence="3" id="KW-0963">Cytoplasm</keyword>
<dbReference type="PROSITE" id="PS00028">
    <property type="entry name" value="ZINC_FINGER_C2H2_1"/>
    <property type="match status" value="1"/>
</dbReference>
<keyword evidence="4" id="KW-0690">Ribosome biogenesis</keyword>
<dbReference type="Gene3D" id="3.30.160.60">
    <property type="entry name" value="Classic Zinc Finger"/>
    <property type="match status" value="1"/>
</dbReference>
<dbReference type="GO" id="GO:0043021">
    <property type="term" value="F:ribonucleoprotein complex binding"/>
    <property type="evidence" value="ECO:0007669"/>
    <property type="project" value="UniProtKB-ARBA"/>
</dbReference>
<dbReference type="STRING" id="400682.A0A1X7U2R9"/>
<dbReference type="InterPro" id="IPR013087">
    <property type="entry name" value="Znf_C2H2_type"/>
</dbReference>
<dbReference type="OrthoDB" id="24683at2759"/>
<evidence type="ECO:0000313" key="14">
    <source>
        <dbReference type="Proteomes" id="UP000007879"/>
    </source>
</evidence>
<evidence type="ECO:0000256" key="2">
    <source>
        <dbReference type="ARBA" id="ARBA00004496"/>
    </source>
</evidence>
<keyword evidence="6 10" id="KW-0863">Zinc-finger</keyword>
<name>A0A1X7U2R9_AMPQE</name>
<feature type="domain" description="C2H2-type" evidence="12">
    <location>
        <begin position="59"/>
        <end position="88"/>
    </location>
</feature>
<comment type="subcellular location">
    <subcellularLocation>
        <location evidence="2">Cytoplasm</location>
    </subcellularLocation>
    <subcellularLocation>
        <location evidence="1">Nucleus</location>
    </subcellularLocation>
</comment>
<evidence type="ECO:0000256" key="4">
    <source>
        <dbReference type="ARBA" id="ARBA00022517"/>
    </source>
</evidence>
<reference evidence="14" key="1">
    <citation type="journal article" date="2010" name="Nature">
        <title>The Amphimedon queenslandica genome and the evolution of animal complexity.</title>
        <authorList>
            <person name="Srivastava M."/>
            <person name="Simakov O."/>
            <person name="Chapman J."/>
            <person name="Fahey B."/>
            <person name="Gauthier M.E."/>
            <person name="Mitros T."/>
            <person name="Richards G.S."/>
            <person name="Conaco C."/>
            <person name="Dacre M."/>
            <person name="Hellsten U."/>
            <person name="Larroux C."/>
            <person name="Putnam N.H."/>
            <person name="Stanke M."/>
            <person name="Adamska M."/>
            <person name="Darling A."/>
            <person name="Degnan S.M."/>
            <person name="Oakley T.H."/>
            <person name="Plachetzki D.C."/>
            <person name="Zhai Y."/>
            <person name="Adamski M."/>
            <person name="Calcino A."/>
            <person name="Cummins S.F."/>
            <person name="Goodstein D.M."/>
            <person name="Harris C."/>
            <person name="Jackson D.J."/>
            <person name="Leys S.P."/>
            <person name="Shu S."/>
            <person name="Woodcroft B.J."/>
            <person name="Vervoort M."/>
            <person name="Kosik K.S."/>
            <person name="Manning G."/>
            <person name="Degnan B.M."/>
            <person name="Rokhsar D.S."/>
        </authorList>
    </citation>
    <scope>NUCLEOTIDE SEQUENCE [LARGE SCALE GENOMIC DNA]</scope>
</reference>
<dbReference type="GO" id="GO:0042254">
    <property type="term" value="P:ribosome biogenesis"/>
    <property type="evidence" value="ECO:0007669"/>
    <property type="project" value="UniProtKB-KW"/>
</dbReference>
<dbReference type="PROSITE" id="PS50157">
    <property type="entry name" value="ZINC_FINGER_C2H2_2"/>
    <property type="match status" value="1"/>
</dbReference>
<feature type="compositionally biased region" description="Basic residues" evidence="11">
    <location>
        <begin position="16"/>
        <end position="26"/>
    </location>
</feature>
<evidence type="ECO:0000256" key="7">
    <source>
        <dbReference type="ARBA" id="ARBA00022833"/>
    </source>
</evidence>
<evidence type="ECO:0000256" key="8">
    <source>
        <dbReference type="ARBA" id="ARBA00023242"/>
    </source>
</evidence>
<dbReference type="InterPro" id="IPR022755">
    <property type="entry name" value="Znf_C2H2_jaz"/>
</dbReference>
<protein>
    <recommendedName>
        <fullName evidence="12">C2H2-type domain-containing protein</fullName>
    </recommendedName>
</protein>
<gene>
    <name evidence="13" type="primary">100633141</name>
</gene>
<evidence type="ECO:0000256" key="6">
    <source>
        <dbReference type="ARBA" id="ARBA00022771"/>
    </source>
</evidence>
<evidence type="ECO:0000256" key="9">
    <source>
        <dbReference type="ARBA" id="ARBA00038064"/>
    </source>
</evidence>
<evidence type="ECO:0000256" key="11">
    <source>
        <dbReference type="SAM" id="MobiDB-lite"/>
    </source>
</evidence>
<reference evidence="13" key="2">
    <citation type="submission" date="2017-05" db="UniProtKB">
        <authorList>
            <consortium name="EnsemblMetazoa"/>
        </authorList>
    </citation>
    <scope>IDENTIFICATION</scope>
</reference>
<sequence length="165" mass="19134">MGRLRKKRMHVNDKSIKKKHRTRRRIKDLDQITEDMEPENAAKMSNQPRDQDLPGEGQHYCLHCARYFINEDALKKHFKSKLHKRRLTALREPVYTQKEAEMAAGMGHYVLPPPPLDVGMKQPGMGISPGSMGTSLEKRVERKDKKENDINDLIQVSKQLKTMTM</sequence>
<dbReference type="Proteomes" id="UP000007879">
    <property type="component" value="Unassembled WGS sequence"/>
</dbReference>
<dbReference type="GO" id="GO:0005634">
    <property type="term" value="C:nucleus"/>
    <property type="evidence" value="ECO:0007669"/>
    <property type="project" value="UniProtKB-SubCell"/>
</dbReference>
<proteinExistence type="inferred from homology"/>
<comment type="similarity">
    <text evidence="9">Belongs to the ZNF593/BUD20 C2H2-type zinc-finger protein family.</text>
</comment>
<dbReference type="PANTHER" id="PTHR46095">
    <property type="entry name" value="ZINC FINGER PROTEIN 593"/>
    <property type="match status" value="1"/>
</dbReference>
<dbReference type="SUPFAM" id="SSF57667">
    <property type="entry name" value="beta-beta-alpha zinc fingers"/>
    <property type="match status" value="1"/>
</dbReference>
<dbReference type="PANTHER" id="PTHR46095:SF1">
    <property type="entry name" value="ZINC FINGER PROTEIN 593"/>
    <property type="match status" value="1"/>
</dbReference>
<dbReference type="AlphaFoldDB" id="A0A1X7U2R9"/>
<dbReference type="GO" id="GO:0005737">
    <property type="term" value="C:cytoplasm"/>
    <property type="evidence" value="ECO:0007669"/>
    <property type="project" value="UniProtKB-SubCell"/>
</dbReference>
<dbReference type="InterPro" id="IPR051879">
    <property type="entry name" value="C2H2-ZF_Maturation_Protein"/>
</dbReference>
<dbReference type="KEGG" id="aqu:100633141"/>
<dbReference type="eggNOG" id="KOG3408">
    <property type="taxonomic scope" value="Eukaryota"/>
</dbReference>
<evidence type="ECO:0000256" key="1">
    <source>
        <dbReference type="ARBA" id="ARBA00004123"/>
    </source>
</evidence>
<dbReference type="InterPro" id="IPR036236">
    <property type="entry name" value="Znf_C2H2_sf"/>
</dbReference>
<keyword evidence="5" id="KW-0479">Metal-binding</keyword>
<keyword evidence="14" id="KW-1185">Reference proteome</keyword>
<evidence type="ECO:0000256" key="10">
    <source>
        <dbReference type="PROSITE-ProRule" id="PRU00042"/>
    </source>
</evidence>
<keyword evidence="7" id="KW-0862">Zinc</keyword>
<evidence type="ECO:0000256" key="3">
    <source>
        <dbReference type="ARBA" id="ARBA00022490"/>
    </source>
</evidence>
<evidence type="ECO:0000313" key="13">
    <source>
        <dbReference type="EnsemblMetazoa" id="Aqu2.1.22065_001"/>
    </source>
</evidence>
<organism evidence="13">
    <name type="scientific">Amphimedon queenslandica</name>
    <name type="common">Sponge</name>
    <dbReference type="NCBI Taxonomy" id="400682"/>
    <lineage>
        <taxon>Eukaryota</taxon>
        <taxon>Metazoa</taxon>
        <taxon>Porifera</taxon>
        <taxon>Demospongiae</taxon>
        <taxon>Heteroscleromorpha</taxon>
        <taxon>Haplosclerida</taxon>
        <taxon>Niphatidae</taxon>
        <taxon>Amphimedon</taxon>
    </lineage>
</organism>
<dbReference type="Pfam" id="PF12171">
    <property type="entry name" value="zf-C2H2_jaz"/>
    <property type="match status" value="1"/>
</dbReference>
<dbReference type="GO" id="GO:0008270">
    <property type="term" value="F:zinc ion binding"/>
    <property type="evidence" value="ECO:0007669"/>
    <property type="project" value="UniProtKB-KW"/>
</dbReference>
<dbReference type="InParanoid" id="A0A1X7U2R9"/>
<feature type="region of interest" description="Disordered" evidence="11">
    <location>
        <begin position="1"/>
        <end position="52"/>
    </location>
</feature>
<dbReference type="GO" id="GO:0003676">
    <property type="term" value="F:nucleic acid binding"/>
    <property type="evidence" value="ECO:0007669"/>
    <property type="project" value="InterPro"/>
</dbReference>
<dbReference type="OMA" id="RKMETQP"/>
<accession>A0A1X7U2R9</accession>
<dbReference type="EnsemblMetazoa" id="Aqu2.1.22065_001">
    <property type="protein sequence ID" value="Aqu2.1.22065_001"/>
    <property type="gene ID" value="Aqu2.1.22065"/>
</dbReference>
<evidence type="ECO:0000259" key="12">
    <source>
        <dbReference type="PROSITE" id="PS50157"/>
    </source>
</evidence>
<keyword evidence="8" id="KW-0539">Nucleus</keyword>